<organism evidence="3 4">
    <name type="scientific">Aspergillus saccharolyticus JOP 1030-1</name>
    <dbReference type="NCBI Taxonomy" id="1450539"/>
    <lineage>
        <taxon>Eukaryota</taxon>
        <taxon>Fungi</taxon>
        <taxon>Dikarya</taxon>
        <taxon>Ascomycota</taxon>
        <taxon>Pezizomycotina</taxon>
        <taxon>Eurotiomycetes</taxon>
        <taxon>Eurotiomycetidae</taxon>
        <taxon>Eurotiales</taxon>
        <taxon>Aspergillaceae</taxon>
        <taxon>Aspergillus</taxon>
        <taxon>Aspergillus subgen. Circumdati</taxon>
    </lineage>
</organism>
<dbReference type="Proteomes" id="UP000248349">
    <property type="component" value="Unassembled WGS sequence"/>
</dbReference>
<feature type="compositionally biased region" description="Basic and acidic residues" evidence="2">
    <location>
        <begin position="138"/>
        <end position="154"/>
    </location>
</feature>
<dbReference type="PANTHER" id="PTHR12991:SF10">
    <property type="entry name" value="GATOR COMPLEX PROTEIN NPRL2"/>
    <property type="match status" value="1"/>
</dbReference>
<feature type="compositionally biased region" description="Acidic residues" evidence="2">
    <location>
        <begin position="819"/>
        <end position="828"/>
    </location>
</feature>
<dbReference type="GeneID" id="37078089"/>
<dbReference type="OrthoDB" id="338854at2759"/>
<reference evidence="3 4" key="1">
    <citation type="submission" date="2016-12" db="EMBL/GenBank/DDBJ databases">
        <title>The genomes of Aspergillus section Nigri reveals drivers in fungal speciation.</title>
        <authorList>
            <consortium name="DOE Joint Genome Institute"/>
            <person name="Vesth T.C."/>
            <person name="Nybo J."/>
            <person name="Theobald S."/>
            <person name="Brandl J."/>
            <person name="Frisvad J.C."/>
            <person name="Nielsen K.F."/>
            <person name="Lyhne E.K."/>
            <person name="Kogle M.E."/>
            <person name="Kuo A."/>
            <person name="Riley R."/>
            <person name="Clum A."/>
            <person name="Nolan M."/>
            <person name="Lipzen A."/>
            <person name="Salamov A."/>
            <person name="Henrissat B."/>
            <person name="Wiebenga A."/>
            <person name="De Vries R.P."/>
            <person name="Grigoriev I.V."/>
            <person name="Mortensen U.H."/>
            <person name="Andersen M.R."/>
            <person name="Baker S.E."/>
        </authorList>
    </citation>
    <scope>NUCLEOTIDE SEQUENCE [LARGE SCALE GENOMIC DNA]</scope>
    <source>
        <strain evidence="3 4">JOP 1030-1</strain>
    </source>
</reference>
<feature type="compositionally biased region" description="Basic and acidic residues" evidence="2">
    <location>
        <begin position="795"/>
        <end position="804"/>
    </location>
</feature>
<dbReference type="STRING" id="1450539.A0A319ABN6"/>
<dbReference type="GO" id="GO:1904262">
    <property type="term" value="P:negative regulation of TORC1 signaling"/>
    <property type="evidence" value="ECO:0007669"/>
    <property type="project" value="TreeGrafter"/>
</dbReference>
<feature type="compositionally biased region" description="Low complexity" evidence="2">
    <location>
        <begin position="755"/>
        <end position="773"/>
    </location>
</feature>
<accession>A0A319ABN6</accession>
<evidence type="ECO:0000313" key="3">
    <source>
        <dbReference type="EMBL" id="PYH44332.1"/>
    </source>
</evidence>
<gene>
    <name evidence="3" type="ORF">BP01DRAFT_374898</name>
</gene>
<dbReference type="RefSeq" id="XP_025430314.1">
    <property type="nucleotide sequence ID" value="XM_025576860.1"/>
</dbReference>
<dbReference type="Pfam" id="PF06218">
    <property type="entry name" value="NPR2"/>
    <property type="match status" value="1"/>
</dbReference>
<keyword evidence="4" id="KW-1185">Reference proteome</keyword>
<evidence type="ECO:0000313" key="4">
    <source>
        <dbReference type="Proteomes" id="UP000248349"/>
    </source>
</evidence>
<evidence type="ECO:0000256" key="1">
    <source>
        <dbReference type="ARBA" id="ARBA00008433"/>
    </source>
</evidence>
<dbReference type="PANTHER" id="PTHR12991">
    <property type="entry name" value="NITROGEN PERMEASE REGULATOR 2/TUMOR SUPPRESSOR CANDIDATE 4"/>
    <property type="match status" value="1"/>
</dbReference>
<dbReference type="InterPro" id="IPR009348">
    <property type="entry name" value="NPR2-like"/>
</dbReference>
<evidence type="ECO:0000256" key="2">
    <source>
        <dbReference type="SAM" id="MobiDB-lite"/>
    </source>
</evidence>
<dbReference type="GO" id="GO:0010508">
    <property type="term" value="P:positive regulation of autophagy"/>
    <property type="evidence" value="ECO:0007669"/>
    <property type="project" value="TreeGrafter"/>
</dbReference>
<protein>
    <submittedName>
        <fullName evidence="3">NPR2-domain-containing protein</fullName>
    </submittedName>
</protein>
<sequence length="875" mass="97022">MHKPSLAQIVHSALFPRPRASDPATFSAHITRNLVPEVRVETSTFYGQLDCIEAQYPGLDYSYGPHRMRLSRFPWHRRLFRAFDELGLTEAEISSLCRWEGTKSARERYEIEEGVKVRDTTADVIRPASPSPLPSVEVHYEDGPELPKESDRRTETPCIEVRTPRDLIDDRGIDCILEETVEEEYSEDDMESCGVELNHRLLAASAAREQGANVPLDEDWEQWLKEAGERGSYTDVVNAIRMGQPLGYLYDPPAQPSRAGTRSLFSLYLILPPLISPPPAPIMIKAIFYSKFDTQEGPKVVHQVPDGAIVPSSTAPSQPPFLTFSDISFFVIPRQELCGNLIQVCTNGYRILGYPICMKSLRYDRNEFIFNFCVVLAEEEDFSTYKSVVQKLADLMHGLEEQSGFLSRDHSKSGEGKVYSLCETLMEDLNNYCECMIPIDELNTLNIKLFPIYPAPPPVKAWQVPLFTVRYQTFMDENWDLTMQRIVPHINGVNSVRIISILADTDFSLTCRAIRHLLYYGCLFLLDIFSFSAIYAPTAQFSSTIAMDEDMQHECARYVNTSFASPVTAASAALAAGSGPDAVWPPLGDVLTTSSASVTGPSRTPSPTLLSNTIVATSSSVTATPSPAALAAAATSVSSEPNPTTASARGPYDSRPVVDGVGLVSLYASLKQGQSVKQWYLHHSRQLAHIDIRRFITFGIIKGFLYRVHKYAIATGQPAPPLKASALSHNYHYQHHNHHPSTPAATPVGGGTLQIPISSGPSSRGPGTGTNSPYASSAGDEPAPIARHQQQQQHHHQDGRDHSTSVHSGSRPGTVVTLDNEDEEDEEDEIDDRTLSKYLDGMHCFDQICTELEISERELTARLKRFPGEVLIIHR</sequence>
<comment type="similarity">
    <text evidence="1">Belongs to the NPR2 family.</text>
</comment>
<feature type="region of interest" description="Disordered" evidence="2">
    <location>
        <begin position="632"/>
        <end position="653"/>
    </location>
</feature>
<dbReference type="GO" id="GO:0005774">
    <property type="term" value="C:vacuolar membrane"/>
    <property type="evidence" value="ECO:0007669"/>
    <property type="project" value="TreeGrafter"/>
</dbReference>
<name>A0A319ABN6_9EURO</name>
<dbReference type="EMBL" id="KZ821238">
    <property type="protein sequence ID" value="PYH44332.1"/>
    <property type="molecule type" value="Genomic_DNA"/>
</dbReference>
<feature type="region of interest" description="Disordered" evidence="2">
    <location>
        <begin position="125"/>
        <end position="154"/>
    </location>
</feature>
<feature type="region of interest" description="Disordered" evidence="2">
    <location>
        <begin position="733"/>
        <end position="828"/>
    </location>
</feature>
<dbReference type="GO" id="GO:1990130">
    <property type="term" value="C:GATOR1 complex"/>
    <property type="evidence" value="ECO:0007669"/>
    <property type="project" value="TreeGrafter"/>
</dbReference>
<dbReference type="AlphaFoldDB" id="A0A319ABN6"/>
<proteinExistence type="inferred from homology"/>
<dbReference type="GO" id="GO:0005096">
    <property type="term" value="F:GTPase activator activity"/>
    <property type="evidence" value="ECO:0007669"/>
    <property type="project" value="TreeGrafter"/>
</dbReference>